<dbReference type="EMBL" id="JAUSUR010000006">
    <property type="protein sequence ID" value="MDQ0362414.1"/>
    <property type="molecule type" value="Genomic_DNA"/>
</dbReference>
<dbReference type="GO" id="GO:0008706">
    <property type="term" value="F:6-phospho-beta-glucosidase activity"/>
    <property type="evidence" value="ECO:0007669"/>
    <property type="project" value="UniProtKB-EC"/>
</dbReference>
<dbReference type="RefSeq" id="WP_307410011.1">
    <property type="nucleotide sequence ID" value="NZ_JAUSUR010000006.1"/>
</dbReference>
<dbReference type="InterPro" id="IPR033132">
    <property type="entry name" value="GH_1_N_CS"/>
</dbReference>
<gene>
    <name evidence="3" type="ORF">J2S15_003168</name>
</gene>
<reference evidence="3 4" key="1">
    <citation type="submission" date="2023-07" db="EMBL/GenBank/DDBJ databases">
        <title>Genomic Encyclopedia of Type Strains, Phase IV (KMG-IV): sequencing the most valuable type-strain genomes for metagenomic binning, comparative biology and taxonomic classification.</title>
        <authorList>
            <person name="Goeker M."/>
        </authorList>
    </citation>
    <scope>NUCLEOTIDE SEQUENCE [LARGE SCALE GENOMIC DNA]</scope>
    <source>
        <strain evidence="3 4">DSM 16784</strain>
    </source>
</reference>
<dbReference type="PANTHER" id="PTHR10353">
    <property type="entry name" value="GLYCOSYL HYDROLASE"/>
    <property type="match status" value="1"/>
</dbReference>
<evidence type="ECO:0000313" key="4">
    <source>
        <dbReference type="Proteomes" id="UP001230220"/>
    </source>
</evidence>
<dbReference type="PRINTS" id="PR00131">
    <property type="entry name" value="GLHYDRLASE1"/>
</dbReference>
<proteinExistence type="inferred from homology"/>
<keyword evidence="4" id="KW-1185">Reference proteome</keyword>
<organism evidence="3 4">
    <name type="scientific">Breznakia pachnodae</name>
    <dbReference type="NCBI Taxonomy" id="265178"/>
    <lineage>
        <taxon>Bacteria</taxon>
        <taxon>Bacillati</taxon>
        <taxon>Bacillota</taxon>
        <taxon>Erysipelotrichia</taxon>
        <taxon>Erysipelotrichales</taxon>
        <taxon>Erysipelotrichaceae</taxon>
        <taxon>Breznakia</taxon>
    </lineage>
</organism>
<dbReference type="EC" id="3.2.1.86" evidence="3"/>
<dbReference type="InterPro" id="IPR001360">
    <property type="entry name" value="Glyco_hydro_1"/>
</dbReference>
<dbReference type="PANTHER" id="PTHR10353:SF122">
    <property type="entry name" value="6-PHOSPHO-BETA-GLUCOSIDASE ASCB-RELATED"/>
    <property type="match status" value="1"/>
</dbReference>
<dbReference type="Proteomes" id="UP001230220">
    <property type="component" value="Unassembled WGS sequence"/>
</dbReference>
<keyword evidence="1 3" id="KW-0326">Glycosidase</keyword>
<accession>A0ABU0E677</accession>
<dbReference type="SUPFAM" id="SSF51445">
    <property type="entry name" value="(Trans)glycosidases"/>
    <property type="match status" value="1"/>
</dbReference>
<comment type="caution">
    <text evidence="3">The sequence shown here is derived from an EMBL/GenBank/DDBJ whole genome shotgun (WGS) entry which is preliminary data.</text>
</comment>
<dbReference type="PROSITE" id="PS00653">
    <property type="entry name" value="GLYCOSYL_HYDROL_F1_2"/>
    <property type="match status" value="1"/>
</dbReference>
<evidence type="ECO:0000256" key="2">
    <source>
        <dbReference type="RuleBase" id="RU003690"/>
    </source>
</evidence>
<sequence length="467" mass="53942">MRFPEGFLWGGATAANQCEGAWNVDGKGPSTADIATVGAIDKPRIYMNEIKDDVYYPNHEAVDFYHHYKEDIKLFAQMGYKCYRMSIAWARIFPTGEESEPNEAGLQFYDDVFDELLKYGIEPIVTMNHYETPLYLMDNYNGWSNRKVVDYFEKYTKVILDRYHKKVKYWMTFNEINSAILNPLFSLAMREASLQEVYQASHHQFVASAKAVKYAHDHYPDLQVGMMYGGIFSYPHTCKPEDVMACEKDMDRYLYFPNVMCRGYYDNKAKAFWKKNNINIKMEEHDEEILLAGKVDYIAFSYYMTMCSSAGIEVKMNLVGSSIDGAENPYLKKTDWDLTIDPMGLRYALNMLYDRYQLPMMIVENGLGAVDTVEADGIINDDYRIDYLSKHIKEMRTAINEDGIPLLAYTTWGCIDIIAAGTGEMKKRYGQIYVDRDDAGNGSMKRTPKKSFYWYKDVIASNGENLE</sequence>
<dbReference type="Gene3D" id="3.20.20.80">
    <property type="entry name" value="Glycosidases"/>
    <property type="match status" value="1"/>
</dbReference>
<dbReference type="Pfam" id="PF00232">
    <property type="entry name" value="Glyco_hydro_1"/>
    <property type="match status" value="1"/>
</dbReference>
<comment type="similarity">
    <text evidence="2">Belongs to the glycosyl hydrolase 1 family.</text>
</comment>
<dbReference type="InterPro" id="IPR017853">
    <property type="entry name" value="GH"/>
</dbReference>
<evidence type="ECO:0000256" key="1">
    <source>
        <dbReference type="ARBA" id="ARBA00023295"/>
    </source>
</evidence>
<protein>
    <submittedName>
        <fullName evidence="3">6-phospho-beta-glucosidase</fullName>
        <ecNumber evidence="3">3.2.1.86</ecNumber>
    </submittedName>
</protein>
<name>A0ABU0E677_9FIRM</name>
<keyword evidence="3" id="KW-0378">Hydrolase</keyword>
<evidence type="ECO:0000313" key="3">
    <source>
        <dbReference type="EMBL" id="MDQ0362414.1"/>
    </source>
</evidence>